<keyword evidence="3" id="KW-1185">Reference proteome</keyword>
<evidence type="ECO:0000259" key="1">
    <source>
        <dbReference type="PROSITE" id="PS51085"/>
    </source>
</evidence>
<name>A0A1H3XIK1_9FIRM</name>
<dbReference type="GO" id="GO:0051536">
    <property type="term" value="F:iron-sulfur cluster binding"/>
    <property type="evidence" value="ECO:0007669"/>
    <property type="project" value="InterPro"/>
</dbReference>
<proteinExistence type="predicted"/>
<dbReference type="Pfam" id="PF00111">
    <property type="entry name" value="Fer2"/>
    <property type="match status" value="1"/>
</dbReference>
<gene>
    <name evidence="2" type="ORF">SAMN04515656_10249</name>
</gene>
<organism evidence="2 3">
    <name type="scientific">Eubacterium aggregans</name>
    <dbReference type="NCBI Taxonomy" id="81409"/>
    <lineage>
        <taxon>Bacteria</taxon>
        <taxon>Bacillati</taxon>
        <taxon>Bacillota</taxon>
        <taxon>Clostridia</taxon>
        <taxon>Eubacteriales</taxon>
        <taxon>Eubacteriaceae</taxon>
        <taxon>Eubacterium</taxon>
    </lineage>
</organism>
<dbReference type="OrthoDB" id="9817364at2"/>
<protein>
    <submittedName>
        <fullName evidence="2">2Fe-2S iron-sulfur cluster binding domain-containing protein</fullName>
    </submittedName>
</protein>
<dbReference type="RefSeq" id="WP_090304365.1">
    <property type="nucleotide sequence ID" value="NZ_FNRK01000002.1"/>
</dbReference>
<reference evidence="2 3" key="1">
    <citation type="submission" date="2016-10" db="EMBL/GenBank/DDBJ databases">
        <authorList>
            <person name="de Groot N.N."/>
        </authorList>
    </citation>
    <scope>NUCLEOTIDE SEQUENCE [LARGE SCALE GENOMIC DNA]</scope>
    <source>
        <strain evidence="2 3">SR12</strain>
    </source>
</reference>
<dbReference type="STRING" id="81409.SAMN04515656_10249"/>
<dbReference type="EMBL" id="FNRK01000002">
    <property type="protein sequence ID" value="SDZ98378.1"/>
    <property type="molecule type" value="Genomic_DNA"/>
</dbReference>
<dbReference type="InterPro" id="IPR001041">
    <property type="entry name" value="2Fe-2S_ferredoxin-type"/>
</dbReference>
<evidence type="ECO:0000313" key="3">
    <source>
        <dbReference type="Proteomes" id="UP000199394"/>
    </source>
</evidence>
<feature type="domain" description="2Fe-2S ferredoxin-type" evidence="1">
    <location>
        <begin position="1"/>
        <end position="76"/>
    </location>
</feature>
<dbReference type="InterPro" id="IPR012675">
    <property type="entry name" value="Beta-grasp_dom_sf"/>
</dbReference>
<dbReference type="PROSITE" id="PS51085">
    <property type="entry name" value="2FE2S_FER_2"/>
    <property type="match status" value="1"/>
</dbReference>
<sequence length="409" mass="45122">MKIHFPAYGQTIQIEMDSTVADACRQSGHPLNQSCSGRGCCKKCTIRIKEKGLLIDVLACQYPLSDEMEILISPKDSAVPVCPFMIPAVIPAPRIYNYPVLTDALRDVPADCLFKTLNNLLPRKVIPFSPEVLTKATALMAIQGGPILNVIMAGNMVIDLTSSLEPLEIFGMTLAQQGSSIQGILFDLLEGVFIDSTTLSGHSEALLEKNLAELIHQLCARNNILESQIYSMLCSTTRFLKSEHFLSLPLNINPQADIYFLPSIGKNGDSTLTASLSCIPDDSDLRLLLRHHECGFDLALGKKSSYVLQPGFCSRESMDTLLPQCLWLFKKTNTCPEDLKSIILTGVSEISETDEVYRAVGEALRKFPAFSEMRFELAMDLEITGLQRALLSQETLLRCADIAENSRVL</sequence>
<dbReference type="AlphaFoldDB" id="A0A1H3XIK1"/>
<dbReference type="InterPro" id="IPR036010">
    <property type="entry name" value="2Fe-2S_ferredoxin-like_sf"/>
</dbReference>
<evidence type="ECO:0000313" key="2">
    <source>
        <dbReference type="EMBL" id="SDZ98378.1"/>
    </source>
</evidence>
<dbReference type="SUPFAM" id="SSF54292">
    <property type="entry name" value="2Fe-2S ferredoxin-like"/>
    <property type="match status" value="1"/>
</dbReference>
<dbReference type="Proteomes" id="UP000199394">
    <property type="component" value="Unassembled WGS sequence"/>
</dbReference>
<dbReference type="Gene3D" id="3.10.20.30">
    <property type="match status" value="1"/>
</dbReference>
<accession>A0A1H3XIK1</accession>